<dbReference type="InterPro" id="IPR011006">
    <property type="entry name" value="CheY-like_superfamily"/>
</dbReference>
<evidence type="ECO:0000259" key="3">
    <source>
        <dbReference type="PROSITE" id="PS50110"/>
    </source>
</evidence>
<evidence type="ECO:0000313" key="4">
    <source>
        <dbReference type="EMBL" id="GAA4323359.1"/>
    </source>
</evidence>
<dbReference type="SUPFAM" id="SSF52172">
    <property type="entry name" value="CheY-like"/>
    <property type="match status" value="1"/>
</dbReference>
<dbReference type="PANTHER" id="PTHR44591">
    <property type="entry name" value="STRESS RESPONSE REGULATOR PROTEIN 1"/>
    <property type="match status" value="1"/>
</dbReference>
<keyword evidence="5" id="KW-1185">Reference proteome</keyword>
<comment type="caution">
    <text evidence="4">The sequence shown here is derived from an EMBL/GenBank/DDBJ whole genome shotgun (WGS) entry which is preliminary data.</text>
</comment>
<evidence type="ECO:0000256" key="1">
    <source>
        <dbReference type="ARBA" id="ARBA00022553"/>
    </source>
</evidence>
<dbReference type="Gene3D" id="3.40.50.2300">
    <property type="match status" value="1"/>
</dbReference>
<dbReference type="Proteomes" id="UP001500582">
    <property type="component" value="Unassembled WGS sequence"/>
</dbReference>
<feature type="domain" description="Response regulatory" evidence="3">
    <location>
        <begin position="14"/>
        <end position="128"/>
    </location>
</feature>
<gene>
    <name evidence="4" type="ORF">GCM10023149_24260</name>
</gene>
<name>A0ABP8GFD6_9SPHI</name>
<dbReference type="InterPro" id="IPR050595">
    <property type="entry name" value="Bact_response_regulator"/>
</dbReference>
<dbReference type="InterPro" id="IPR001789">
    <property type="entry name" value="Sig_transdc_resp-reg_receiver"/>
</dbReference>
<reference evidence="5" key="1">
    <citation type="journal article" date="2019" name="Int. J. Syst. Evol. Microbiol.">
        <title>The Global Catalogue of Microorganisms (GCM) 10K type strain sequencing project: providing services to taxonomists for standard genome sequencing and annotation.</title>
        <authorList>
            <consortium name="The Broad Institute Genomics Platform"/>
            <consortium name="The Broad Institute Genome Sequencing Center for Infectious Disease"/>
            <person name="Wu L."/>
            <person name="Ma J."/>
        </authorList>
    </citation>
    <scope>NUCLEOTIDE SEQUENCE [LARGE SCALE GENOMIC DNA]</scope>
    <source>
        <strain evidence="5">JCM 17705</strain>
    </source>
</reference>
<evidence type="ECO:0000256" key="2">
    <source>
        <dbReference type="PROSITE-ProRule" id="PRU00169"/>
    </source>
</evidence>
<keyword evidence="1 2" id="KW-0597">Phosphoprotein</keyword>
<dbReference type="EMBL" id="BAABFT010000005">
    <property type="protein sequence ID" value="GAA4323359.1"/>
    <property type="molecule type" value="Genomic_DNA"/>
</dbReference>
<evidence type="ECO:0000313" key="5">
    <source>
        <dbReference type="Proteomes" id="UP001500582"/>
    </source>
</evidence>
<organism evidence="4 5">
    <name type="scientific">Mucilaginibacter gynuensis</name>
    <dbReference type="NCBI Taxonomy" id="1302236"/>
    <lineage>
        <taxon>Bacteria</taxon>
        <taxon>Pseudomonadati</taxon>
        <taxon>Bacteroidota</taxon>
        <taxon>Sphingobacteriia</taxon>
        <taxon>Sphingobacteriales</taxon>
        <taxon>Sphingobacteriaceae</taxon>
        <taxon>Mucilaginibacter</taxon>
    </lineage>
</organism>
<feature type="modified residue" description="4-aspartylphosphate" evidence="2">
    <location>
        <position position="63"/>
    </location>
</feature>
<sequence length="129" mass="14038">MRDGTITGMAQNKHLLIIEDDTDMMEIMTAILEKDGYSVSGIAGADDIVRTVLEQQPDLVITDYILEVINGGEYCSQLKSNPLTRQIPVMIVSGYPNVLTSLGNYGADEVIYKPFDNADLSARVAALLA</sequence>
<proteinExistence type="predicted"/>
<protein>
    <recommendedName>
        <fullName evidence="3">Response regulatory domain-containing protein</fullName>
    </recommendedName>
</protein>
<dbReference type="PANTHER" id="PTHR44591:SF3">
    <property type="entry name" value="RESPONSE REGULATORY DOMAIN-CONTAINING PROTEIN"/>
    <property type="match status" value="1"/>
</dbReference>
<dbReference type="Pfam" id="PF00072">
    <property type="entry name" value="Response_reg"/>
    <property type="match status" value="1"/>
</dbReference>
<dbReference type="SMART" id="SM00448">
    <property type="entry name" value="REC"/>
    <property type="match status" value="1"/>
</dbReference>
<accession>A0ABP8GFD6</accession>
<dbReference type="PROSITE" id="PS50110">
    <property type="entry name" value="RESPONSE_REGULATORY"/>
    <property type="match status" value="1"/>
</dbReference>